<evidence type="ECO:0000313" key="1">
    <source>
        <dbReference type="EMBL" id="USR38110.1"/>
    </source>
</evidence>
<name>A0ABY5A2R1_9GAMM</name>
<protein>
    <submittedName>
        <fullName evidence="1">Uncharacterized protein</fullName>
    </submittedName>
</protein>
<organism evidence="1 2">
    <name type="scientific">Ectopseudomonas hydrolytica</name>
    <dbReference type="NCBI Taxonomy" id="2493633"/>
    <lineage>
        <taxon>Bacteria</taxon>
        <taxon>Pseudomonadati</taxon>
        <taxon>Pseudomonadota</taxon>
        <taxon>Gammaproteobacteria</taxon>
        <taxon>Pseudomonadales</taxon>
        <taxon>Pseudomonadaceae</taxon>
        <taxon>Ectopseudomonas</taxon>
    </lineage>
</organism>
<dbReference type="RefSeq" id="WP_129482095.1">
    <property type="nucleotide sequence ID" value="NZ_CP099397.1"/>
</dbReference>
<dbReference type="GeneID" id="300082437"/>
<gene>
    <name evidence="1" type="ORF">L1F06_015675</name>
</gene>
<accession>A0ABY5A2R1</accession>
<reference evidence="1" key="1">
    <citation type="submission" date="2022-06" db="EMBL/GenBank/DDBJ databases">
        <title>Complete genome of Pseudomonas hydrolytica DSWY01T.</title>
        <authorList>
            <person name="Jung J."/>
            <person name="Jeon C.O."/>
        </authorList>
    </citation>
    <scope>NUCLEOTIDE SEQUENCE</scope>
    <source>
        <strain evidence="1">DSWY01</strain>
    </source>
</reference>
<evidence type="ECO:0000313" key="2">
    <source>
        <dbReference type="Proteomes" id="UP001054897"/>
    </source>
</evidence>
<keyword evidence="2" id="KW-1185">Reference proteome</keyword>
<sequence>MSNQCQQPQAHPARCGCEQVENHLECQLDIALINNRALQSRLDEAQHYAARMESLRDLANIRLNAAAQRLADCEALLRELHTAWEESEGHEALFEAMGKVAACVVPVKGLAADNARFNETLSRIESTLRDAQPVKAESAESITAAVDAAMVEMQNISPPLRRSECERLIRAALPVLRMKQGGGQ</sequence>
<proteinExistence type="predicted"/>
<dbReference type="Proteomes" id="UP001054897">
    <property type="component" value="Chromosome"/>
</dbReference>
<dbReference type="EMBL" id="CP099397">
    <property type="protein sequence ID" value="USR38110.1"/>
    <property type="molecule type" value="Genomic_DNA"/>
</dbReference>